<evidence type="ECO:0000256" key="7">
    <source>
        <dbReference type="ARBA" id="ARBA00022777"/>
    </source>
</evidence>
<reference evidence="14" key="1">
    <citation type="submission" date="2017-01" db="EMBL/GenBank/DDBJ databases">
        <authorList>
            <person name="Wang Y."/>
            <person name="White M."/>
            <person name="Kvist S."/>
            <person name="Moncalvo J.-M."/>
        </authorList>
    </citation>
    <scope>NUCLEOTIDE SEQUENCE [LARGE SCALE GENOMIC DNA]</scope>
    <source>
        <strain evidence="14">COL-18-3</strain>
    </source>
</reference>
<evidence type="ECO:0000256" key="11">
    <source>
        <dbReference type="SAM" id="MobiDB-lite"/>
    </source>
</evidence>
<comment type="catalytic activity">
    <reaction evidence="10">
        <text>D-ribose 5-phosphate + ATP = 5-phospho-alpha-D-ribose 1-diphosphate + AMP + H(+)</text>
        <dbReference type="Rhea" id="RHEA:15609"/>
        <dbReference type="ChEBI" id="CHEBI:15378"/>
        <dbReference type="ChEBI" id="CHEBI:30616"/>
        <dbReference type="ChEBI" id="CHEBI:58017"/>
        <dbReference type="ChEBI" id="CHEBI:78346"/>
        <dbReference type="ChEBI" id="CHEBI:456215"/>
        <dbReference type="EC" id="2.7.6.1"/>
    </reaction>
</comment>
<dbReference type="InterPro" id="IPR000836">
    <property type="entry name" value="PRTase_dom"/>
</dbReference>
<dbReference type="Pfam" id="PF13793">
    <property type="entry name" value="Pribosyltran_N"/>
    <property type="match status" value="1"/>
</dbReference>
<dbReference type="GO" id="GO:0005524">
    <property type="term" value="F:ATP binding"/>
    <property type="evidence" value="ECO:0007669"/>
    <property type="project" value="UniProtKB-KW"/>
</dbReference>
<feature type="compositionally biased region" description="Polar residues" evidence="11">
    <location>
        <begin position="295"/>
        <end position="325"/>
    </location>
</feature>
<proteinExistence type="inferred from homology"/>
<evidence type="ECO:0000256" key="2">
    <source>
        <dbReference type="ARBA" id="ARBA00013247"/>
    </source>
</evidence>
<dbReference type="GO" id="GO:0006164">
    <property type="term" value="P:purine nucleotide biosynthetic process"/>
    <property type="evidence" value="ECO:0007669"/>
    <property type="project" value="TreeGrafter"/>
</dbReference>
<dbReference type="SMART" id="SM01400">
    <property type="entry name" value="Pribosyltran_N"/>
    <property type="match status" value="1"/>
</dbReference>
<evidence type="ECO:0000256" key="3">
    <source>
        <dbReference type="ARBA" id="ARBA00022679"/>
    </source>
</evidence>
<dbReference type="InterPro" id="IPR029057">
    <property type="entry name" value="PRTase-like"/>
</dbReference>
<dbReference type="FunFam" id="3.40.50.2020:FF:000043">
    <property type="entry name" value="Ribose-phosphate pyrophosphokinase 1"/>
    <property type="match status" value="1"/>
</dbReference>
<dbReference type="GO" id="GO:0005737">
    <property type="term" value="C:cytoplasm"/>
    <property type="evidence" value="ECO:0007669"/>
    <property type="project" value="TreeGrafter"/>
</dbReference>
<evidence type="ECO:0000256" key="8">
    <source>
        <dbReference type="ARBA" id="ARBA00022840"/>
    </source>
</evidence>
<comment type="caution">
    <text evidence="13">The sequence shown here is derived from an EMBL/GenBank/DDBJ whole genome shotgun (WGS) entry which is preliminary data.</text>
</comment>
<dbReference type="CDD" id="cd06223">
    <property type="entry name" value="PRTases_typeI"/>
    <property type="match status" value="1"/>
</dbReference>
<dbReference type="PANTHER" id="PTHR10210:SF57">
    <property type="entry name" value="RIBOSE-PHOSPHATE DIPHOSPHOKINASE"/>
    <property type="match status" value="1"/>
</dbReference>
<feature type="compositionally biased region" description="Acidic residues" evidence="11">
    <location>
        <begin position="283"/>
        <end position="294"/>
    </location>
</feature>
<dbReference type="Proteomes" id="UP000188320">
    <property type="component" value="Unassembled WGS sequence"/>
</dbReference>
<evidence type="ECO:0000256" key="5">
    <source>
        <dbReference type="ARBA" id="ARBA00022727"/>
    </source>
</evidence>
<organism evidence="13 14">
    <name type="scientific">Zancudomyces culisetae</name>
    <name type="common">Gut fungus</name>
    <name type="synonym">Smittium culisetae</name>
    <dbReference type="NCBI Taxonomy" id="1213189"/>
    <lineage>
        <taxon>Eukaryota</taxon>
        <taxon>Fungi</taxon>
        <taxon>Fungi incertae sedis</taxon>
        <taxon>Zoopagomycota</taxon>
        <taxon>Kickxellomycotina</taxon>
        <taxon>Harpellomycetes</taxon>
        <taxon>Harpellales</taxon>
        <taxon>Legeriomycetaceae</taxon>
        <taxon>Zancudomyces</taxon>
    </lineage>
</organism>
<sequence>MRNAKIFSGSSHPFLAQAIASELNTALSPVTVKRFPNQEISVSFGCSVRDQYVYIIQSGSIGMNDNIMELLIMIRAARMNCAKKITVIMPYFPYSKQSKKKKHRGAIVAKLVADMLSVAGIDHVITLDLHAYQISGFFTCPLDNLFSRPTIASWIISNVPDYKNAVVVSKNAGGAKRVTSLADSLGLDFAIIYVDAQNVKRSVSRAPSVSGLSELPSLLKQVSGANLEKSFRHAENLESLNKHSESGQGQSENEADSDDSEMDKVADEIGELDLRPIEEIMNESDDDMDAEDESQINSQVDQDYSSPRMGNSTVMNKDASHTPSETPIGHKKNSTPLTLIGDVKNRLVFLMDDLIDSTRSFLNVAEYLVTKCGAKEIYILASHGLFSEISLTEIEICPYVQRVVSTNSYPIPNHVKAISTKLVHIDVSHLLAEAIRRNHNGESVSMLFDKVF</sequence>
<dbReference type="Pfam" id="PF14572">
    <property type="entry name" value="Pribosyl_synth"/>
    <property type="match status" value="1"/>
</dbReference>
<feature type="domain" description="Ribose-phosphate pyrophosphokinase N-terminal" evidence="12">
    <location>
        <begin position="5"/>
        <end position="120"/>
    </location>
</feature>
<evidence type="ECO:0000313" key="14">
    <source>
        <dbReference type="Proteomes" id="UP000188320"/>
    </source>
</evidence>
<dbReference type="AlphaFoldDB" id="A0A1R1PYG4"/>
<evidence type="ECO:0000259" key="12">
    <source>
        <dbReference type="Pfam" id="PF13793"/>
    </source>
</evidence>
<keyword evidence="14" id="KW-1185">Reference proteome</keyword>
<dbReference type="SUPFAM" id="SSF53271">
    <property type="entry name" value="PRTase-like"/>
    <property type="match status" value="2"/>
</dbReference>
<name>A0A1R1PYG4_ZANCU</name>
<evidence type="ECO:0000256" key="10">
    <source>
        <dbReference type="ARBA" id="ARBA00049535"/>
    </source>
</evidence>
<keyword evidence="4" id="KW-0479">Metal-binding</keyword>
<keyword evidence="5" id="KW-0545">Nucleotide biosynthesis</keyword>
<dbReference type="GO" id="GO:0004749">
    <property type="term" value="F:ribose phosphate diphosphokinase activity"/>
    <property type="evidence" value="ECO:0007669"/>
    <property type="project" value="UniProtKB-EC"/>
</dbReference>
<dbReference type="Gene3D" id="3.40.50.2020">
    <property type="match status" value="3"/>
</dbReference>
<dbReference type="GO" id="GO:0006015">
    <property type="term" value="P:5-phosphoribose 1-diphosphate biosynthetic process"/>
    <property type="evidence" value="ECO:0007669"/>
    <property type="project" value="TreeGrafter"/>
</dbReference>
<keyword evidence="7 13" id="KW-0418">Kinase</keyword>
<keyword evidence="6" id="KW-0547">Nucleotide-binding</keyword>
<dbReference type="EMBL" id="LSSK01000025">
    <property type="protein sequence ID" value="OMH85996.1"/>
    <property type="molecule type" value="Genomic_DNA"/>
</dbReference>
<protein>
    <recommendedName>
        <fullName evidence="2">ribose-phosphate diphosphokinase</fullName>
        <ecNumber evidence="2">2.7.6.1</ecNumber>
    </recommendedName>
</protein>
<evidence type="ECO:0000256" key="6">
    <source>
        <dbReference type="ARBA" id="ARBA00022741"/>
    </source>
</evidence>
<feature type="region of interest" description="Disordered" evidence="11">
    <location>
        <begin position="283"/>
        <end position="333"/>
    </location>
</feature>
<dbReference type="GO" id="GO:0002189">
    <property type="term" value="C:ribose phosphate diphosphokinase complex"/>
    <property type="evidence" value="ECO:0007669"/>
    <property type="project" value="TreeGrafter"/>
</dbReference>
<keyword evidence="8" id="KW-0067">ATP-binding</keyword>
<accession>A0A1R1PYG4</accession>
<evidence type="ECO:0000256" key="1">
    <source>
        <dbReference type="ARBA" id="ARBA00006478"/>
    </source>
</evidence>
<keyword evidence="9" id="KW-0460">Magnesium</keyword>
<dbReference type="PANTHER" id="PTHR10210">
    <property type="entry name" value="RIBOSE-PHOSPHATE DIPHOSPHOKINASE FAMILY MEMBER"/>
    <property type="match status" value="1"/>
</dbReference>
<keyword evidence="3" id="KW-0808">Transferase</keyword>
<dbReference type="GO" id="GO:0016301">
    <property type="term" value="F:kinase activity"/>
    <property type="evidence" value="ECO:0007669"/>
    <property type="project" value="UniProtKB-KW"/>
</dbReference>
<evidence type="ECO:0000256" key="9">
    <source>
        <dbReference type="ARBA" id="ARBA00022842"/>
    </source>
</evidence>
<evidence type="ECO:0000313" key="13">
    <source>
        <dbReference type="EMBL" id="OMH85996.1"/>
    </source>
</evidence>
<feature type="region of interest" description="Disordered" evidence="11">
    <location>
        <begin position="239"/>
        <end position="263"/>
    </location>
</feature>
<dbReference type="NCBIfam" id="TIGR01251">
    <property type="entry name" value="ribP_PPkin"/>
    <property type="match status" value="1"/>
</dbReference>
<comment type="similarity">
    <text evidence="1">Belongs to the ribose-phosphate pyrophosphokinase family.</text>
</comment>
<dbReference type="FunFam" id="3.40.50.2020:FF:000007">
    <property type="entry name" value="Ribose-phosphate pyrophosphokinase"/>
    <property type="match status" value="1"/>
</dbReference>
<dbReference type="GO" id="GO:0000287">
    <property type="term" value="F:magnesium ion binding"/>
    <property type="evidence" value="ECO:0007669"/>
    <property type="project" value="InterPro"/>
</dbReference>
<evidence type="ECO:0000256" key="4">
    <source>
        <dbReference type="ARBA" id="ARBA00022723"/>
    </source>
</evidence>
<dbReference type="OrthoDB" id="413572at2759"/>
<dbReference type="InterPro" id="IPR005946">
    <property type="entry name" value="Rib-P_diPkinase"/>
</dbReference>
<dbReference type="InterPro" id="IPR029099">
    <property type="entry name" value="Pribosyltran_N"/>
</dbReference>
<dbReference type="EC" id="2.7.6.1" evidence="2"/>
<gene>
    <name evidence="13" type="ORF">AX774_g460</name>
</gene>